<organism evidence="1 2">
    <name type="scientific">Sorangium cellulosum</name>
    <name type="common">Polyangium cellulosum</name>
    <dbReference type="NCBI Taxonomy" id="56"/>
    <lineage>
        <taxon>Bacteria</taxon>
        <taxon>Pseudomonadati</taxon>
        <taxon>Myxococcota</taxon>
        <taxon>Polyangia</taxon>
        <taxon>Polyangiales</taxon>
        <taxon>Polyangiaceae</taxon>
        <taxon>Sorangium</taxon>
    </lineage>
</organism>
<evidence type="ECO:0000313" key="1">
    <source>
        <dbReference type="EMBL" id="AUX42488.1"/>
    </source>
</evidence>
<dbReference type="EMBL" id="CP012673">
    <property type="protein sequence ID" value="AUX42488.1"/>
    <property type="molecule type" value="Genomic_DNA"/>
</dbReference>
<evidence type="ECO:0000313" key="2">
    <source>
        <dbReference type="Proteomes" id="UP000238348"/>
    </source>
</evidence>
<name>A0A2L0ET46_SORCE</name>
<dbReference type="AlphaFoldDB" id="A0A2L0ET46"/>
<gene>
    <name evidence="1" type="ORF">SOCE26_039210</name>
</gene>
<protein>
    <submittedName>
        <fullName evidence="1">Uncharacterized protein</fullName>
    </submittedName>
</protein>
<proteinExistence type="predicted"/>
<sequence>MTLPPPSSARGRAGSVNDEITFTITWEGDDDVTLFYMIDNGKVKAANANAFGGARKIEVTYQTRPFPTHRIEWSLWFPARKLRNVMATASVNGGARQVLRCEVEAELRWSSDGVAIS</sequence>
<dbReference type="OrthoDB" id="9931538at2"/>
<dbReference type="RefSeq" id="WP_104981298.1">
    <property type="nucleotide sequence ID" value="NZ_CP012673.1"/>
</dbReference>
<dbReference type="Proteomes" id="UP000238348">
    <property type="component" value="Chromosome"/>
</dbReference>
<reference evidence="1 2" key="1">
    <citation type="submission" date="2015-09" db="EMBL/GenBank/DDBJ databases">
        <title>Sorangium comparison.</title>
        <authorList>
            <person name="Zaburannyi N."/>
            <person name="Bunk B."/>
            <person name="Overmann J."/>
            <person name="Mueller R."/>
        </authorList>
    </citation>
    <scope>NUCLEOTIDE SEQUENCE [LARGE SCALE GENOMIC DNA]</scope>
    <source>
        <strain evidence="1 2">So ce26</strain>
    </source>
</reference>
<accession>A0A2L0ET46</accession>